<dbReference type="EMBL" id="NEXH01000040">
    <property type="protein sequence ID" value="PSN93760.1"/>
    <property type="molecule type" value="Genomic_DNA"/>
</dbReference>
<evidence type="ECO:0000256" key="2">
    <source>
        <dbReference type="ARBA" id="ARBA00022603"/>
    </source>
</evidence>
<gene>
    <name evidence="8" type="primary">metE</name>
    <name evidence="10" type="ORF">B9Q06_11180</name>
</gene>
<dbReference type="UniPathway" id="UPA00051"/>
<dbReference type="GO" id="GO:0003871">
    <property type="term" value="F:5-methyltetrahydropteroyltriglutamate-homocysteine S-methyltransferase activity"/>
    <property type="evidence" value="ECO:0007669"/>
    <property type="project" value="InterPro"/>
</dbReference>
<dbReference type="CDD" id="cd03311">
    <property type="entry name" value="CIMS_C_terminal_like"/>
    <property type="match status" value="1"/>
</dbReference>
<protein>
    <recommendedName>
        <fullName evidence="8">Methionine synthase</fullName>
        <ecNumber evidence="8">2.1.1.-</ecNumber>
    </recommendedName>
    <alternativeName>
        <fullName evidence="8">Homocysteine methyltransferase</fullName>
    </alternativeName>
</protein>
<feature type="binding site" evidence="8">
    <location>
        <position position="210"/>
    </location>
    <ligand>
        <name>Zn(2+)</name>
        <dbReference type="ChEBI" id="CHEBI:29105"/>
        <note>catalytic</note>
    </ligand>
</feature>
<sequence>MNTLLPTTVIGSYPRPEWLKESIRMYNEGKITESQLKQRFDDAVLLVIKEHELAGVDIITDGEMRRDEMVEYFAERLDGFKFYGDVRVWGTAHYRKPAVVGKIRYVAPLLLEEFAFTRRSTTKRLKITITGPYTLTDWCYNEYYSTKQELAFDLARAVNQEVLALQRAGADFIQIDEPALPTHEGELEWAKDVFNEAVRGVGVKTAIHVCYGDYTRILPYVDEFNTSQFALEFANRGFKDLELFKRFDYNKEIGFGVIDVHNPRVESPEEVASALRKALEVFDQEMVYVNPDCGLKLLPKDVAFKKLKAMVDGTSMVRRELLKH</sequence>
<evidence type="ECO:0000256" key="3">
    <source>
        <dbReference type="ARBA" id="ARBA00022605"/>
    </source>
</evidence>
<dbReference type="GO" id="GO:0009086">
    <property type="term" value="P:methionine biosynthetic process"/>
    <property type="evidence" value="ECO:0007669"/>
    <property type="project" value="UniProtKB-UniRule"/>
</dbReference>
<comment type="pathway">
    <text evidence="8">Amino-acid biosynthesis; L-methionine biosynthesis via de novo pathway.</text>
</comment>
<evidence type="ECO:0000256" key="8">
    <source>
        <dbReference type="HAMAP-Rule" id="MF_00288"/>
    </source>
</evidence>
<name>A0A2R6B529_9ARCH</name>
<organism evidence="10 11">
    <name type="scientific">Candidatus Marsarchaeota G2 archaeon ECH_B_2</name>
    <dbReference type="NCBI Taxonomy" id="1978160"/>
    <lineage>
        <taxon>Archaea</taxon>
        <taxon>Candidatus Marsarchaeota</taxon>
        <taxon>Candidatus Marsarchaeota group 2</taxon>
    </lineage>
</organism>
<evidence type="ECO:0000256" key="1">
    <source>
        <dbReference type="ARBA" id="ARBA00007909"/>
    </source>
</evidence>
<evidence type="ECO:0000256" key="7">
    <source>
        <dbReference type="ARBA" id="ARBA00023167"/>
    </source>
</evidence>
<dbReference type="AlphaFoldDB" id="A0A2R6B529"/>
<comment type="cofactor">
    <cofactor evidence="8">
        <name>Zn(2+)</name>
        <dbReference type="ChEBI" id="CHEBI:29105"/>
    </cofactor>
    <text evidence="8">Binds 1 zinc ion per subunit.</text>
</comment>
<dbReference type="GO" id="GO:0032259">
    <property type="term" value="P:methylation"/>
    <property type="evidence" value="ECO:0007669"/>
    <property type="project" value="UniProtKB-KW"/>
</dbReference>
<keyword evidence="3 8" id="KW-0028">Amino-acid biosynthesis</keyword>
<comment type="similarity">
    <text evidence="1 8">Belongs to the archaeal MetE family.</text>
</comment>
<dbReference type="HAMAP" id="MF_00288">
    <property type="entry name" value="MetE"/>
    <property type="match status" value="1"/>
</dbReference>
<dbReference type="PANTHER" id="PTHR30519">
    <property type="entry name" value="5-METHYLTETRAHYDROPTEROYLTRIGLUTAMATE--HOMOCYSTEINE METHYLTRANSFERASE"/>
    <property type="match status" value="1"/>
</dbReference>
<keyword evidence="5 8" id="KW-0479">Metal-binding</keyword>
<evidence type="ECO:0000313" key="10">
    <source>
        <dbReference type="EMBL" id="PSN93760.1"/>
    </source>
</evidence>
<comment type="caution">
    <text evidence="10">The sequence shown here is derived from an EMBL/GenBank/DDBJ whole genome shotgun (WGS) entry which is preliminary data.</text>
</comment>
<dbReference type="Pfam" id="PF01717">
    <property type="entry name" value="Meth_synt_2"/>
    <property type="match status" value="1"/>
</dbReference>
<accession>A0A2R6B529</accession>
<evidence type="ECO:0000256" key="4">
    <source>
        <dbReference type="ARBA" id="ARBA00022679"/>
    </source>
</evidence>
<dbReference type="InterPro" id="IPR038071">
    <property type="entry name" value="UROD/MetE-like_sf"/>
</dbReference>
<feature type="domain" description="Cobalamin-independent methionine synthase MetE C-terminal/archaeal" evidence="9">
    <location>
        <begin position="5"/>
        <end position="313"/>
    </location>
</feature>
<dbReference type="Gene3D" id="3.20.20.210">
    <property type="match status" value="1"/>
</dbReference>
<feature type="binding site" evidence="8">
    <location>
        <position position="232"/>
    </location>
    <ligand>
        <name>Zn(2+)</name>
        <dbReference type="ChEBI" id="CHEBI:29105"/>
        <note>catalytic</note>
    </ligand>
</feature>
<comment type="function">
    <text evidence="8">Catalyzes the transfer of a methyl group to L-homocysteine resulting in methionine formation. The physiological methyl donor is unknown.</text>
</comment>
<keyword evidence="2 8" id="KW-0489">Methyltransferase</keyword>
<dbReference type="InterPro" id="IPR002629">
    <property type="entry name" value="Met_Synth_C/arc"/>
</dbReference>
<reference evidence="10 11" key="1">
    <citation type="submission" date="2017-04" db="EMBL/GenBank/DDBJ databases">
        <title>Novel microbial lineages endemic to geothermal iron-oxide mats fill important gaps in the evolutionary history of Archaea.</title>
        <authorList>
            <person name="Jay Z.J."/>
            <person name="Beam J.P."/>
            <person name="Dlakic M."/>
            <person name="Rusch D.B."/>
            <person name="Kozubal M.A."/>
            <person name="Inskeep W.P."/>
        </authorList>
    </citation>
    <scope>NUCLEOTIDE SEQUENCE [LARGE SCALE GENOMIC DNA]</scope>
    <source>
        <strain evidence="10">ECH_B_2</strain>
    </source>
</reference>
<evidence type="ECO:0000256" key="5">
    <source>
        <dbReference type="ARBA" id="ARBA00022723"/>
    </source>
</evidence>
<evidence type="ECO:0000256" key="6">
    <source>
        <dbReference type="ARBA" id="ARBA00022833"/>
    </source>
</evidence>
<evidence type="ECO:0000259" key="9">
    <source>
        <dbReference type="Pfam" id="PF01717"/>
    </source>
</evidence>
<dbReference type="InterPro" id="IPR022921">
    <property type="entry name" value="MetE_arc"/>
</dbReference>
<feature type="binding site" evidence="8">
    <location>
        <position position="293"/>
    </location>
    <ligand>
        <name>Zn(2+)</name>
        <dbReference type="ChEBI" id="CHEBI:29105"/>
        <note>catalytic</note>
    </ligand>
</feature>
<dbReference type="GO" id="GO:0008270">
    <property type="term" value="F:zinc ion binding"/>
    <property type="evidence" value="ECO:0007669"/>
    <property type="project" value="InterPro"/>
</dbReference>
<keyword evidence="4 8" id="KW-0808">Transferase</keyword>
<dbReference type="NCBIfam" id="NF003317">
    <property type="entry name" value="PRK04326.1"/>
    <property type="match status" value="1"/>
</dbReference>
<keyword evidence="6 8" id="KW-0862">Zinc</keyword>
<dbReference type="Proteomes" id="UP000241284">
    <property type="component" value="Unassembled WGS sequence"/>
</dbReference>
<feature type="binding site" evidence="8">
    <location>
        <position position="208"/>
    </location>
    <ligand>
        <name>Zn(2+)</name>
        <dbReference type="ChEBI" id="CHEBI:29105"/>
        <note>catalytic</note>
    </ligand>
</feature>
<evidence type="ECO:0000313" key="11">
    <source>
        <dbReference type="Proteomes" id="UP000241284"/>
    </source>
</evidence>
<dbReference type="EC" id="2.1.1.-" evidence="8"/>
<dbReference type="SUPFAM" id="SSF51726">
    <property type="entry name" value="UROD/MetE-like"/>
    <property type="match status" value="1"/>
</dbReference>
<proteinExistence type="inferred from homology"/>
<keyword evidence="7 8" id="KW-0486">Methionine biosynthesis</keyword>